<proteinExistence type="evidence at transcript level"/>
<dbReference type="RefSeq" id="NP_001070963.1">
    <property type="nucleotide sequence ID" value="NM_001077495.2"/>
</dbReference>
<dbReference type="KEGG" id="mmu:18708"/>
<dbReference type="GeneID" id="18708"/>
<evidence type="ECO:0000313" key="4">
    <source>
        <dbReference type="MGI" id="MGI:97583"/>
    </source>
</evidence>
<accession>Q8C7P2</accession>
<reference evidence="2" key="1">
    <citation type="journal article" date="1999" name="Methods Enzymol.">
        <title>High-efficiency full-length cDNA cloning.</title>
        <authorList>
            <person name="Carninci P."/>
            <person name="Hayashizaki Y."/>
        </authorList>
    </citation>
    <scope>NUCLEOTIDE SEQUENCE</scope>
    <source>
        <strain evidence="2">C57BL/6J</strain>
        <tissue evidence="2">Spinal cord</tissue>
        <tissue evidence="3">Thymus</tissue>
    </source>
</reference>
<keyword evidence="1" id="KW-0472">Membrane</keyword>
<feature type="transmembrane region" description="Helical" evidence="1">
    <location>
        <begin position="33"/>
        <end position="59"/>
    </location>
</feature>
<dbReference type="DNASU" id="18708"/>
<reference evidence="2" key="5">
    <citation type="submission" date="2001-07" db="EMBL/GenBank/DDBJ databases">
        <authorList>
            <person name="Adachi J."/>
            <person name="Aizawa K."/>
            <person name="Akimura T."/>
            <person name="Arakawa T."/>
            <person name="Bono H."/>
            <person name="Carninci P."/>
            <person name="Fukuda S."/>
            <person name="Furuno M."/>
            <person name="Hanagaki T."/>
            <person name="Hara A."/>
            <person name="Hashizume W."/>
            <person name="Hayashida K."/>
            <person name="Hayatsu N."/>
            <person name="Hiramoto K."/>
            <person name="Hiraoka T."/>
            <person name="Hirozane T."/>
            <person name="Hori F."/>
            <person name="Imotani K."/>
            <person name="Ishii Y."/>
            <person name="Itoh M."/>
            <person name="Kagawa I."/>
            <person name="Kasukawa T."/>
            <person name="Katoh H."/>
            <person name="Kawai J."/>
            <person name="Kojima Y."/>
            <person name="Kondo S."/>
            <person name="Konno H."/>
            <person name="Kouda M."/>
            <person name="Koya S."/>
            <person name="Kurihara C."/>
            <person name="Matsuyama T."/>
            <person name="Miyazaki A."/>
            <person name="Murata M."/>
            <person name="Nakamura M."/>
            <person name="Nishi K."/>
            <person name="Nomura K."/>
            <person name="Numazaki R."/>
            <person name="Ohno M."/>
            <person name="Ohsato N."/>
            <person name="Okazaki Y."/>
            <person name="Saito R."/>
            <person name="Saitoh H."/>
            <person name="Sakai C."/>
            <person name="Sakai K."/>
            <person name="Sakazume N."/>
            <person name="Sano H."/>
            <person name="Sasaki D."/>
            <person name="Shibata K."/>
            <person name="Shinagawa A."/>
            <person name="Shiraki T."/>
            <person name="Sogabe Y."/>
            <person name="Tagami M."/>
            <person name="Tagawa A."/>
            <person name="Takahashi F."/>
            <person name="Takaku-Akahira S."/>
            <person name="Takeda Y."/>
            <person name="Tanaka T."/>
            <person name="Tomaru A."/>
            <person name="Toya T."/>
            <person name="Yasunishi A."/>
            <person name="Muramatsu M."/>
            <person name="Hayashizaki Y."/>
        </authorList>
    </citation>
    <scope>NUCLEOTIDE SEQUENCE</scope>
    <source>
        <strain evidence="2">C57BL/6J</strain>
        <tissue evidence="2">Spinal cord</tissue>
    </source>
</reference>
<evidence type="ECO:0000313" key="3">
    <source>
        <dbReference type="EMBL" id="BAE23803.1"/>
    </source>
</evidence>
<reference evidence="2" key="3">
    <citation type="journal article" date="2000" name="Genome Res.">
        <title>RIKEN integrated sequence analysis (RISA) system--384-format sequencing pipeline with 384 multicapillary sequencer.</title>
        <authorList>
            <person name="Shibata K."/>
            <person name="Itoh M."/>
            <person name="Aizawa K."/>
            <person name="Nagaoka S."/>
            <person name="Sasaki N."/>
            <person name="Carninci P."/>
            <person name="Konno H."/>
            <person name="Akiyama J."/>
            <person name="Nishi K."/>
            <person name="Kitsunai T."/>
            <person name="Tashiro H."/>
            <person name="Itoh M."/>
            <person name="Sumi N."/>
            <person name="Ishii Y."/>
            <person name="Nakamura S."/>
            <person name="Hazama M."/>
            <person name="Nishine T."/>
            <person name="Harada A."/>
            <person name="Yamamoto R."/>
            <person name="Matsumoto H."/>
            <person name="Sakaguchi S."/>
            <person name="Ikegami T."/>
            <person name="Kashiwagi K."/>
            <person name="Fujiwake S."/>
            <person name="Inoue K."/>
            <person name="Togawa Y."/>
            <person name="Izawa M."/>
            <person name="Ohara E."/>
            <person name="Watahiki M."/>
            <person name="Yoneda Y."/>
            <person name="Ishikawa T."/>
            <person name="Ozawa K."/>
            <person name="Tanaka T."/>
            <person name="Matsuura S."/>
            <person name="Kawai J."/>
            <person name="Okazaki Y."/>
            <person name="Muramatsu M."/>
            <person name="Inoue Y."/>
            <person name="Kira A."/>
            <person name="Hayashizaki Y."/>
        </authorList>
    </citation>
    <scope>NUCLEOTIDE SEQUENCE</scope>
    <source>
        <strain evidence="2">C57BL/6J</strain>
        <tissue evidence="2">Spinal cord</tissue>
        <tissue evidence="3">Thymus</tissue>
    </source>
</reference>
<protein>
    <submittedName>
        <fullName evidence="2">Uncharacterized protein</fullName>
    </submittedName>
</protein>
<reference evidence="2" key="4">
    <citation type="journal article" date="2001" name="Nature">
        <title>Functional annotation of a full-length mouse cDNA collection.</title>
        <authorList>
            <consortium name="The RIKEN Genome Exploration Research Group Phase II Team and the FANTOM Consortium"/>
        </authorList>
    </citation>
    <scope>NUCLEOTIDE SEQUENCE</scope>
    <source>
        <strain evidence="2">C57BL/6J</strain>
        <tissue evidence="2">Spinal cord</tissue>
        <tissue evidence="3">Thymus</tissue>
    </source>
</reference>
<reference evidence="2" key="9">
    <citation type="journal article" date="2005" name="Science">
        <title>Antisense Transcription in the Mammalian Transcriptome.</title>
        <authorList>
            <consortium name="RIKEN Genome Exploration Research Group and Genome Science Group (Genome Network Project Core Group) and the FANTOM Consortium"/>
        </authorList>
    </citation>
    <scope>NUCLEOTIDE SEQUENCE</scope>
    <source>
        <strain evidence="2">C57BL/6J</strain>
        <tissue evidence="2">Spinal cord</tissue>
        <tissue evidence="3">Thymus</tissue>
    </source>
</reference>
<reference evidence="2" key="8">
    <citation type="journal article" date="2005" name="Science">
        <title>The Transcriptional Landscape of the Mammalian Genome.</title>
        <authorList>
            <consortium name="The FANTOM Consortium"/>
            <consortium name="Riken Genome Exploration Research Group and Genome Science Group (Genome Network Project Core Group)"/>
        </authorList>
    </citation>
    <scope>NUCLEOTIDE SEQUENCE</scope>
    <source>
        <strain evidence="2">C57BL/6J</strain>
        <tissue evidence="2">Spinal cord</tissue>
        <tissue evidence="3">Thymus</tissue>
    </source>
</reference>
<reference evidence="3" key="7">
    <citation type="submission" date="2004-03" db="EMBL/GenBank/DDBJ databases">
        <authorList>
            <person name="Arakawa T."/>
            <person name="Carninci P."/>
            <person name="Fukuda S."/>
            <person name="Hashizume W."/>
            <person name="Hayashida K."/>
            <person name="Hori F."/>
            <person name="Iida J."/>
            <person name="Imamura K."/>
            <person name="Imotani K."/>
            <person name="Itoh M."/>
            <person name="Kanagawa S."/>
            <person name="Kawai J."/>
            <person name="Kojima M."/>
            <person name="Konno H."/>
            <person name="Murata M."/>
            <person name="Nakamura M."/>
            <person name="Ninomiya N."/>
            <person name="Nishiyori H."/>
            <person name="Nomura K."/>
            <person name="Ohno M."/>
            <person name="Sakazume N."/>
            <person name="Sano H."/>
            <person name="Sasaki D."/>
            <person name="Shibata K."/>
            <person name="Shiraki T."/>
            <person name="Tagami M."/>
            <person name="Tagami Y."/>
            <person name="Waki K."/>
            <person name="Watahiki A."/>
            <person name="Muramatsu M."/>
            <person name="Hayashizaki Y."/>
        </authorList>
    </citation>
    <scope>NUCLEOTIDE SEQUENCE</scope>
    <source>
        <strain evidence="3">C57BL/6J</strain>
        <tissue evidence="3">Thymus</tissue>
    </source>
</reference>
<keyword evidence="1" id="KW-1133">Transmembrane helix</keyword>
<dbReference type="CTD" id="5295"/>
<dbReference type="AGR" id="MGI:97583"/>
<dbReference type="OrthoDB" id="3175255at2759"/>
<dbReference type="RefSeq" id="NP_001020126.1">
    <property type="nucleotide sequence ID" value="NM_001024955.2"/>
</dbReference>
<dbReference type="EMBL" id="AK049798">
    <property type="protein sequence ID" value="BAC33923.1"/>
    <property type="molecule type" value="mRNA"/>
</dbReference>
<evidence type="ECO:0000256" key="1">
    <source>
        <dbReference type="SAM" id="Phobius"/>
    </source>
</evidence>
<dbReference type="MGI" id="MGI:97583">
    <property type="gene designation" value="Pik3r1"/>
</dbReference>
<reference evidence="2" key="2">
    <citation type="journal article" date="2000" name="Genome Res.">
        <title>Normalization and subtraction of cap-trapper-selected cDNAs to prepare full-length cDNA libraries for rapid discovery of new genes.</title>
        <authorList>
            <person name="Carninci P."/>
            <person name="Shibata Y."/>
            <person name="Hayatsu N."/>
            <person name="Sugahara Y."/>
            <person name="Shibata K."/>
            <person name="Itoh M."/>
            <person name="Konno H."/>
            <person name="Okazaki Y."/>
            <person name="Muramatsu M."/>
            <person name="Hayashizaki Y."/>
        </authorList>
    </citation>
    <scope>NUCLEOTIDE SEQUENCE</scope>
    <source>
        <strain evidence="2">C57BL/6J</strain>
        <tissue evidence="2">Spinal cord</tissue>
        <tissue evidence="3">Thymus</tissue>
    </source>
</reference>
<dbReference type="AlphaFoldDB" id="Q8C7P2"/>
<keyword evidence="1" id="KW-0812">Transmembrane</keyword>
<organism evidence="2">
    <name type="scientific">Mus musculus</name>
    <name type="common">Mouse</name>
    <dbReference type="NCBI Taxonomy" id="10090"/>
    <lineage>
        <taxon>Eukaryota</taxon>
        <taxon>Metazoa</taxon>
        <taxon>Chordata</taxon>
        <taxon>Craniata</taxon>
        <taxon>Vertebrata</taxon>
        <taxon>Euteleostomi</taxon>
        <taxon>Mammalia</taxon>
        <taxon>Eutheria</taxon>
        <taxon>Euarchontoglires</taxon>
        <taxon>Glires</taxon>
        <taxon>Rodentia</taxon>
        <taxon>Myomorpha</taxon>
        <taxon>Muroidea</taxon>
        <taxon>Muridae</taxon>
        <taxon>Murinae</taxon>
        <taxon>Mus</taxon>
        <taxon>Mus</taxon>
    </lineage>
</organism>
<reference evidence="2" key="6">
    <citation type="journal article" date="2002" name="Nature">
        <title>Analysis of the mouse transcriptome based on functional annotation of 60,770 full-length cDNAs.</title>
        <authorList>
            <consortium name="The FANTOM Consortium and the RIKEN Genome Exploration Research Group Phase I and II Team"/>
        </authorList>
    </citation>
    <scope>NUCLEOTIDE SEQUENCE</scope>
    <source>
        <strain evidence="2">C57BL/6J</strain>
        <tissue evidence="2">Spinal cord</tissue>
        <tissue evidence="3">Thymus</tissue>
    </source>
</reference>
<sequence length="109" mass="12170">MYNVHGLFPIHLSATQIHSQVQVHNKQMSSTGLVYVCVCVCVCVCVFLYFFAIALFCLIKYNLSTSEVRSPSFDTFLFLEALPFQGAAWMICLPDGSLFSVLSSQSVFL</sequence>
<evidence type="ECO:0000313" key="2">
    <source>
        <dbReference type="EMBL" id="BAC33923.1"/>
    </source>
</evidence>
<dbReference type="BioGRID-ORCS" id="18708">
    <property type="hits" value="2 hits in 79 CRISPR screens"/>
</dbReference>
<dbReference type="EMBL" id="AK138868">
    <property type="protein sequence ID" value="BAE23803.1"/>
    <property type="molecule type" value="mRNA"/>
</dbReference>
<name>Q8C7P2_MOUSE</name>
<gene>
    <name evidence="4" type="primary">Pik3r1</name>
</gene>